<dbReference type="Proteomes" id="UP000030661">
    <property type="component" value="Unassembled WGS sequence"/>
</dbReference>
<gene>
    <name evidence="1" type="ORF">U27_06299</name>
</gene>
<organism evidence="1 2">
    <name type="scientific">Vecturithrix granuli</name>
    <dbReference type="NCBI Taxonomy" id="1499967"/>
    <lineage>
        <taxon>Bacteria</taxon>
        <taxon>Candidatus Moduliflexota</taxon>
        <taxon>Candidatus Vecturitrichia</taxon>
        <taxon>Candidatus Vecturitrichales</taxon>
        <taxon>Candidatus Vecturitrichaceae</taxon>
        <taxon>Candidatus Vecturithrix</taxon>
    </lineage>
</organism>
<dbReference type="AlphaFoldDB" id="A0A081C410"/>
<keyword evidence="2" id="KW-1185">Reference proteome</keyword>
<name>A0A081C410_VECG1</name>
<protein>
    <submittedName>
        <fullName evidence="1">Uncharacterized protein</fullName>
    </submittedName>
</protein>
<evidence type="ECO:0000313" key="2">
    <source>
        <dbReference type="Proteomes" id="UP000030661"/>
    </source>
</evidence>
<reference evidence="1 2" key="1">
    <citation type="journal article" date="2015" name="PeerJ">
        <title>First genomic representation of candidate bacterial phylum KSB3 points to enhanced environmental sensing as a trigger of wastewater bulking.</title>
        <authorList>
            <person name="Sekiguchi Y."/>
            <person name="Ohashi A."/>
            <person name="Parks D.H."/>
            <person name="Yamauchi T."/>
            <person name="Tyson G.W."/>
            <person name="Hugenholtz P."/>
        </authorList>
    </citation>
    <scope>NUCLEOTIDE SEQUENCE [LARGE SCALE GENOMIC DNA]</scope>
</reference>
<evidence type="ECO:0000313" key="1">
    <source>
        <dbReference type="EMBL" id="GAK59315.1"/>
    </source>
</evidence>
<dbReference type="STRING" id="1499967.U27_06299"/>
<dbReference type="Pfam" id="PF16257">
    <property type="entry name" value="UxaE"/>
    <property type="match status" value="1"/>
</dbReference>
<dbReference type="HOGENOM" id="CLU_2913099_0_0_0"/>
<sequence>MESLAPRFIGEFQKAIDYIGDLHEVEKQFNVHCQIAKTYSNCKVSVHSGSDKFSDYPAIGK</sequence>
<proteinExistence type="predicted"/>
<dbReference type="GO" id="GO:0016853">
    <property type="term" value="F:isomerase activity"/>
    <property type="evidence" value="ECO:0007669"/>
    <property type="project" value="InterPro"/>
</dbReference>
<accession>A0A081C410</accession>
<dbReference type="InterPro" id="IPR032586">
    <property type="entry name" value="UxaE"/>
</dbReference>
<dbReference type="EMBL" id="DF820470">
    <property type="protein sequence ID" value="GAK59315.1"/>
    <property type="molecule type" value="Genomic_DNA"/>
</dbReference>